<name>A0A1C4DFW9_9BACT</name>
<dbReference type="InterPro" id="IPR029062">
    <property type="entry name" value="Class_I_gatase-like"/>
</dbReference>
<evidence type="ECO:0000313" key="3">
    <source>
        <dbReference type="Proteomes" id="UP000242818"/>
    </source>
</evidence>
<feature type="chain" id="PRO_5008690538" evidence="1">
    <location>
        <begin position="19"/>
        <end position="334"/>
    </location>
</feature>
<protein>
    <submittedName>
        <fullName evidence="2">Cyanophycinase</fullName>
    </submittedName>
</protein>
<reference evidence="2 3" key="1">
    <citation type="submission" date="2016-08" db="EMBL/GenBank/DDBJ databases">
        <authorList>
            <person name="Seilhamer J.J."/>
        </authorList>
    </citation>
    <scope>NUCLEOTIDE SEQUENCE [LARGE SCALE GENOMIC DNA]</scope>
    <source>
        <strain evidence="2 3">A37T2</strain>
    </source>
</reference>
<dbReference type="PANTHER" id="PTHR36175">
    <property type="entry name" value="CYANOPHYCINASE"/>
    <property type="match status" value="1"/>
</dbReference>
<sequence>MKCLLISFAILISLPIVAQRRPASVGVLGDTADVQTPTRGGLALIGGGGNVRGAFQWMLQRSGGGDVVVLRATGNDSYNYDIDSVGKVNSVETLVINSRALADNDTVARIIRNAEMLFIAGGDQSNYYRYWKNTKTSAAIDYLMNVKQVPVGGTSAGCASLSGFFYSGDISAVSAKVLNNPFDSSVTLHQNDFLHPPFLSNVLTDQHYVTRKRAGRHVTFLSRIITDWQVFPYGIAPDERTAVCIDEKGQATVIGENKAYFILTDARKAPERCQPGQPLQWEQHQHALKVYEIQASPTGHGHFSVANFRENQARGGQWYWWWVKDGILHTQLKN</sequence>
<accession>A0A1C4DFW9</accession>
<gene>
    <name evidence="2" type="ORF">GA0116948_105254</name>
</gene>
<dbReference type="SUPFAM" id="SSF52317">
    <property type="entry name" value="Class I glutamine amidotransferase-like"/>
    <property type="match status" value="1"/>
</dbReference>
<evidence type="ECO:0000313" key="2">
    <source>
        <dbReference type="EMBL" id="SCC30259.1"/>
    </source>
</evidence>
<feature type="signal peptide" evidence="1">
    <location>
        <begin position="1"/>
        <end position="18"/>
    </location>
</feature>
<dbReference type="CDD" id="cd03145">
    <property type="entry name" value="GAT1_cyanophycinase"/>
    <property type="match status" value="1"/>
</dbReference>
<organism evidence="2 3">
    <name type="scientific">Chitinophaga costaii</name>
    <dbReference type="NCBI Taxonomy" id="1335309"/>
    <lineage>
        <taxon>Bacteria</taxon>
        <taxon>Pseudomonadati</taxon>
        <taxon>Bacteroidota</taxon>
        <taxon>Chitinophagia</taxon>
        <taxon>Chitinophagales</taxon>
        <taxon>Chitinophagaceae</taxon>
        <taxon>Chitinophaga</taxon>
    </lineage>
</organism>
<evidence type="ECO:0000256" key="1">
    <source>
        <dbReference type="SAM" id="SignalP"/>
    </source>
</evidence>
<keyword evidence="1" id="KW-0732">Signal</keyword>
<dbReference type="RefSeq" id="WP_089711614.1">
    <property type="nucleotide sequence ID" value="NZ_FMAR01000005.1"/>
</dbReference>
<dbReference type="OrthoDB" id="9799980at2"/>
<proteinExistence type="predicted"/>
<dbReference type="AlphaFoldDB" id="A0A1C4DFW9"/>
<keyword evidence="3" id="KW-1185">Reference proteome</keyword>
<dbReference type="EMBL" id="FMAR01000005">
    <property type="protein sequence ID" value="SCC30259.1"/>
    <property type="molecule type" value="Genomic_DNA"/>
</dbReference>
<dbReference type="Proteomes" id="UP000242818">
    <property type="component" value="Unassembled WGS sequence"/>
</dbReference>
<dbReference type="STRING" id="1335309.GA0116948_105254"/>
<dbReference type="PANTHER" id="PTHR36175:SF1">
    <property type="entry name" value="CYANOPHYCINASE"/>
    <property type="match status" value="1"/>
</dbReference>
<dbReference type="Gene3D" id="3.40.50.880">
    <property type="match status" value="1"/>
</dbReference>